<keyword evidence="10" id="KW-0732">Signal</keyword>
<name>A0A501PQ50_9PROT</name>
<evidence type="ECO:0000256" key="5">
    <source>
        <dbReference type="ARBA" id="ARBA00022519"/>
    </source>
</evidence>
<dbReference type="RefSeq" id="WP_139939748.1">
    <property type="nucleotide sequence ID" value="NZ_JBHSYP010000003.1"/>
</dbReference>
<evidence type="ECO:0000256" key="2">
    <source>
        <dbReference type="ARBA" id="ARBA00006555"/>
    </source>
</evidence>
<dbReference type="GO" id="GO:0055085">
    <property type="term" value="P:transmembrane transport"/>
    <property type="evidence" value="ECO:0007669"/>
    <property type="project" value="InterPro"/>
</dbReference>
<dbReference type="Proteomes" id="UP000319148">
    <property type="component" value="Unassembled WGS sequence"/>
</dbReference>
<feature type="domain" description="TonB C-terminal" evidence="11">
    <location>
        <begin position="274"/>
        <end position="364"/>
    </location>
</feature>
<dbReference type="PANTHER" id="PTHR33446">
    <property type="entry name" value="PROTEIN TONB-RELATED"/>
    <property type="match status" value="1"/>
</dbReference>
<evidence type="ECO:0000256" key="4">
    <source>
        <dbReference type="ARBA" id="ARBA00022475"/>
    </source>
</evidence>
<dbReference type="Pfam" id="PF13424">
    <property type="entry name" value="TPR_12"/>
    <property type="match status" value="2"/>
</dbReference>
<evidence type="ECO:0000259" key="11">
    <source>
        <dbReference type="PROSITE" id="PS52015"/>
    </source>
</evidence>
<dbReference type="InterPro" id="IPR019734">
    <property type="entry name" value="TPR_rpt"/>
</dbReference>
<dbReference type="Pfam" id="PF03544">
    <property type="entry name" value="TonB_C"/>
    <property type="match status" value="1"/>
</dbReference>
<evidence type="ECO:0000313" key="12">
    <source>
        <dbReference type="EMBL" id="TPD61906.1"/>
    </source>
</evidence>
<feature type="signal peptide" evidence="10">
    <location>
        <begin position="1"/>
        <end position="20"/>
    </location>
</feature>
<dbReference type="Gene3D" id="1.25.40.10">
    <property type="entry name" value="Tetratricopeptide repeat domain"/>
    <property type="match status" value="2"/>
</dbReference>
<organism evidence="12 13">
    <name type="scientific">Emcibacter nanhaiensis</name>
    <dbReference type="NCBI Taxonomy" id="1505037"/>
    <lineage>
        <taxon>Bacteria</taxon>
        <taxon>Pseudomonadati</taxon>
        <taxon>Pseudomonadota</taxon>
        <taxon>Alphaproteobacteria</taxon>
        <taxon>Emcibacterales</taxon>
        <taxon>Emcibacteraceae</taxon>
        <taxon>Emcibacter</taxon>
    </lineage>
</organism>
<evidence type="ECO:0000256" key="3">
    <source>
        <dbReference type="ARBA" id="ARBA00022448"/>
    </source>
</evidence>
<dbReference type="InterPro" id="IPR051045">
    <property type="entry name" value="TonB-dependent_transducer"/>
</dbReference>
<accession>A0A501PQ50</accession>
<keyword evidence="6" id="KW-0812">Transmembrane</keyword>
<proteinExistence type="inferred from homology"/>
<dbReference type="PROSITE" id="PS52015">
    <property type="entry name" value="TONB_CTD"/>
    <property type="match status" value="1"/>
</dbReference>
<evidence type="ECO:0000256" key="7">
    <source>
        <dbReference type="ARBA" id="ARBA00022927"/>
    </source>
</evidence>
<comment type="subcellular location">
    <subcellularLocation>
        <location evidence="1">Cell inner membrane</location>
        <topology evidence="1">Single-pass membrane protein</topology>
        <orientation evidence="1">Periplasmic side</orientation>
    </subcellularLocation>
</comment>
<evidence type="ECO:0000256" key="6">
    <source>
        <dbReference type="ARBA" id="ARBA00022692"/>
    </source>
</evidence>
<dbReference type="InterPro" id="IPR011990">
    <property type="entry name" value="TPR-like_helical_dom_sf"/>
</dbReference>
<keyword evidence="7" id="KW-0653">Protein transport</keyword>
<feature type="chain" id="PRO_5021450622" evidence="10">
    <location>
        <begin position="21"/>
        <end position="364"/>
    </location>
</feature>
<sequence>MKTFLKALMVIVSLSSTGHAGSTEKDGKAEFIEALKGFKKAWAAEDREAAFDFAERAYDLSQELYGEGTKYQYFATKQFAMAQDRHGHRDEAIKFYLEALEDGEQIYDVNGPELFDIYFALSALYSSSHEHASAEKYLSRAEKVYEESFPDDLLVKADILNLRAKAYFYEGKAKAAEKNYLQVHDIYEKEYGKDHPQTYMPYFFLAKIHMARKDYDKARELLEPANEVFRKTLPPRNTVLMASHAFLVEIYEKLEQPDKATEHCVAIAEAKPNDTVDSYKPIFRGVPAYPVNMARSGREGYVILEFTIDEAGMVKDIRVLEGAKGFKKAAVESAKRWRFAPAIKDGKPVATHIVNHKITFELVR</sequence>
<dbReference type="SMART" id="SM00028">
    <property type="entry name" value="TPR"/>
    <property type="match status" value="5"/>
</dbReference>
<dbReference type="GO" id="GO:0015031">
    <property type="term" value="P:protein transport"/>
    <property type="evidence" value="ECO:0007669"/>
    <property type="project" value="UniProtKB-KW"/>
</dbReference>
<dbReference type="PANTHER" id="PTHR33446:SF14">
    <property type="entry name" value="PROTEIN TONB"/>
    <property type="match status" value="1"/>
</dbReference>
<keyword evidence="5" id="KW-0997">Cell inner membrane</keyword>
<evidence type="ECO:0000256" key="1">
    <source>
        <dbReference type="ARBA" id="ARBA00004383"/>
    </source>
</evidence>
<keyword evidence="3" id="KW-0813">Transport</keyword>
<comment type="similarity">
    <text evidence="2">Belongs to the TonB family.</text>
</comment>
<evidence type="ECO:0000313" key="13">
    <source>
        <dbReference type="Proteomes" id="UP000319148"/>
    </source>
</evidence>
<dbReference type="OrthoDB" id="1685233at2"/>
<evidence type="ECO:0000256" key="10">
    <source>
        <dbReference type="SAM" id="SignalP"/>
    </source>
</evidence>
<comment type="caution">
    <text evidence="12">The sequence shown here is derived from an EMBL/GenBank/DDBJ whole genome shotgun (WGS) entry which is preliminary data.</text>
</comment>
<dbReference type="InterPro" id="IPR037682">
    <property type="entry name" value="TonB_C"/>
</dbReference>
<keyword evidence="13" id="KW-1185">Reference proteome</keyword>
<keyword evidence="9" id="KW-0472">Membrane</keyword>
<dbReference type="Gene3D" id="3.30.1150.10">
    <property type="match status" value="1"/>
</dbReference>
<dbReference type="EMBL" id="VFIY01000005">
    <property type="protein sequence ID" value="TPD61906.1"/>
    <property type="molecule type" value="Genomic_DNA"/>
</dbReference>
<dbReference type="InterPro" id="IPR006260">
    <property type="entry name" value="TonB/TolA_C"/>
</dbReference>
<dbReference type="SUPFAM" id="SSF48452">
    <property type="entry name" value="TPR-like"/>
    <property type="match status" value="2"/>
</dbReference>
<keyword evidence="4" id="KW-1003">Cell membrane</keyword>
<dbReference type="NCBIfam" id="TIGR01352">
    <property type="entry name" value="tonB_Cterm"/>
    <property type="match status" value="1"/>
</dbReference>
<keyword evidence="8" id="KW-1133">Transmembrane helix</keyword>
<evidence type="ECO:0000256" key="8">
    <source>
        <dbReference type="ARBA" id="ARBA00022989"/>
    </source>
</evidence>
<dbReference type="GO" id="GO:0005886">
    <property type="term" value="C:plasma membrane"/>
    <property type="evidence" value="ECO:0007669"/>
    <property type="project" value="UniProtKB-SubCell"/>
</dbReference>
<dbReference type="AlphaFoldDB" id="A0A501PQ50"/>
<dbReference type="SUPFAM" id="SSF74653">
    <property type="entry name" value="TolA/TonB C-terminal domain"/>
    <property type="match status" value="1"/>
</dbReference>
<reference evidence="13" key="1">
    <citation type="submission" date="2019-06" db="EMBL/GenBank/DDBJ databases">
        <title>The complete genome of Emcibacter congregatus ZYLT.</title>
        <authorList>
            <person name="Zhao Z."/>
        </authorList>
    </citation>
    <scope>NUCLEOTIDE SEQUENCE [LARGE SCALE GENOMIC DNA]</scope>
    <source>
        <strain evidence="13">MCCC 1A06723</strain>
    </source>
</reference>
<gene>
    <name evidence="12" type="ORF">FIV46_06785</name>
</gene>
<evidence type="ECO:0000256" key="9">
    <source>
        <dbReference type="ARBA" id="ARBA00023136"/>
    </source>
</evidence>
<protein>
    <submittedName>
        <fullName evidence="12">TonB family protein</fullName>
    </submittedName>
</protein>